<evidence type="ECO:0008006" key="3">
    <source>
        <dbReference type="Google" id="ProtNLM"/>
    </source>
</evidence>
<evidence type="ECO:0000313" key="2">
    <source>
        <dbReference type="Proteomes" id="UP000001880"/>
    </source>
</evidence>
<dbReference type="EMBL" id="CP001804">
    <property type="protein sequence ID" value="ACY18691.1"/>
    <property type="molecule type" value="Genomic_DNA"/>
</dbReference>
<dbReference type="Proteomes" id="UP000001880">
    <property type="component" value="Chromosome"/>
</dbReference>
<dbReference type="RefSeq" id="WP_012831283.1">
    <property type="nucleotide sequence ID" value="NC_013440.1"/>
</dbReference>
<dbReference type="InterPro" id="IPR023393">
    <property type="entry name" value="START-like_dom_sf"/>
</dbReference>
<organism evidence="1 2">
    <name type="scientific">Haliangium ochraceum (strain DSM 14365 / JCM 11303 / SMP-2)</name>
    <dbReference type="NCBI Taxonomy" id="502025"/>
    <lineage>
        <taxon>Bacteria</taxon>
        <taxon>Pseudomonadati</taxon>
        <taxon>Myxococcota</taxon>
        <taxon>Polyangia</taxon>
        <taxon>Haliangiales</taxon>
        <taxon>Kofleriaceae</taxon>
        <taxon>Haliangium</taxon>
    </lineage>
</organism>
<evidence type="ECO:0000313" key="1">
    <source>
        <dbReference type="EMBL" id="ACY18691.1"/>
    </source>
</evidence>
<dbReference type="AlphaFoldDB" id="D0LMK4"/>
<reference evidence="1 2" key="1">
    <citation type="journal article" date="2010" name="Stand. Genomic Sci.">
        <title>Complete genome sequence of Haliangium ochraceum type strain (SMP-2).</title>
        <authorList>
            <consortium name="US DOE Joint Genome Institute (JGI-PGF)"/>
            <person name="Ivanova N."/>
            <person name="Daum C."/>
            <person name="Lang E."/>
            <person name="Abt B."/>
            <person name="Kopitz M."/>
            <person name="Saunders E."/>
            <person name="Lapidus A."/>
            <person name="Lucas S."/>
            <person name="Glavina Del Rio T."/>
            <person name="Nolan M."/>
            <person name="Tice H."/>
            <person name="Copeland A."/>
            <person name="Cheng J.F."/>
            <person name="Chen F."/>
            <person name="Bruce D."/>
            <person name="Goodwin L."/>
            <person name="Pitluck S."/>
            <person name="Mavromatis K."/>
            <person name="Pati A."/>
            <person name="Mikhailova N."/>
            <person name="Chen A."/>
            <person name="Palaniappan K."/>
            <person name="Land M."/>
            <person name="Hauser L."/>
            <person name="Chang Y.J."/>
            <person name="Jeffries C.D."/>
            <person name="Detter J.C."/>
            <person name="Brettin T."/>
            <person name="Rohde M."/>
            <person name="Goker M."/>
            <person name="Bristow J."/>
            <person name="Markowitz V."/>
            <person name="Eisen J.A."/>
            <person name="Hugenholtz P."/>
            <person name="Kyrpides N.C."/>
            <person name="Klenk H.P."/>
        </authorList>
    </citation>
    <scope>NUCLEOTIDE SEQUENCE [LARGE SCALE GENOMIC DNA]</scope>
    <source>
        <strain evidence="2">DSM 14365 / CIP 107738 / JCM 11303 / AJ 13395 / SMP-2</strain>
    </source>
</reference>
<dbReference type="HOGENOM" id="CLU_1738424_0_0_7"/>
<dbReference type="KEGG" id="hoh:Hoch_6217"/>
<proteinExistence type="predicted"/>
<dbReference type="Gene3D" id="3.30.530.20">
    <property type="match status" value="1"/>
</dbReference>
<sequence>MFRTLEYSQRVRIAAPRDELWARLSDPTRHVELHPLIRRVSIREQGEGPDDESFAVFDVVDGLPIVGRLELPVFYRTRMTRQPRAHTLIMSARCFPALTTTAVWQFRALDAETEITEQVELRAPWPLAGYSLRQSQRSHAVLFANLQALVSGDAADAERA</sequence>
<dbReference type="SUPFAM" id="SSF55961">
    <property type="entry name" value="Bet v1-like"/>
    <property type="match status" value="1"/>
</dbReference>
<dbReference type="InterPro" id="IPR019587">
    <property type="entry name" value="Polyketide_cyclase/dehydratase"/>
</dbReference>
<accession>D0LMK4</accession>
<dbReference type="CDD" id="cd07812">
    <property type="entry name" value="SRPBCC"/>
    <property type="match status" value="1"/>
</dbReference>
<dbReference type="Pfam" id="PF10604">
    <property type="entry name" value="Polyketide_cyc2"/>
    <property type="match status" value="1"/>
</dbReference>
<protein>
    <recommendedName>
        <fullName evidence="3">Polyketide cyclase/dehydrase</fullName>
    </recommendedName>
</protein>
<gene>
    <name evidence="1" type="ordered locus">Hoch_6217</name>
</gene>
<keyword evidence="2" id="KW-1185">Reference proteome</keyword>
<name>D0LMK4_HALO1</name>